<feature type="non-terminal residue" evidence="2">
    <location>
        <position position="1"/>
    </location>
</feature>
<feature type="non-terminal residue" evidence="2">
    <location>
        <position position="110"/>
    </location>
</feature>
<feature type="compositionally biased region" description="Basic and acidic residues" evidence="1">
    <location>
        <begin position="101"/>
        <end position="110"/>
    </location>
</feature>
<name>A0A0C9XKR1_9AGAR</name>
<feature type="region of interest" description="Disordered" evidence="1">
    <location>
        <begin position="1"/>
        <end position="110"/>
    </location>
</feature>
<evidence type="ECO:0000256" key="1">
    <source>
        <dbReference type="SAM" id="MobiDB-lite"/>
    </source>
</evidence>
<accession>A0A0C9XKR1</accession>
<sequence>THTNHPQTTTAHHNTKRARPPTNHHGCPLSKSTNNEEHTHARPSPTVTPNEYDCPRTATDNPLTTWDVYPNDSRLTTTHHTKWAPPPTNYTNRPQTTTAHYDLKRARPPT</sequence>
<reference evidence="2 3" key="1">
    <citation type="submission" date="2014-04" db="EMBL/GenBank/DDBJ databases">
        <authorList>
            <consortium name="DOE Joint Genome Institute"/>
            <person name="Kuo A."/>
            <person name="Kohler A."/>
            <person name="Nagy L.G."/>
            <person name="Floudas D."/>
            <person name="Copeland A."/>
            <person name="Barry K.W."/>
            <person name="Cichocki N."/>
            <person name="Veneault-Fourrey C."/>
            <person name="LaButti K."/>
            <person name="Lindquist E.A."/>
            <person name="Lipzen A."/>
            <person name="Lundell T."/>
            <person name="Morin E."/>
            <person name="Murat C."/>
            <person name="Sun H."/>
            <person name="Tunlid A."/>
            <person name="Henrissat B."/>
            <person name="Grigoriev I.V."/>
            <person name="Hibbett D.S."/>
            <person name="Martin F."/>
            <person name="Nordberg H.P."/>
            <person name="Cantor M.N."/>
            <person name="Hua S.X."/>
        </authorList>
    </citation>
    <scope>NUCLEOTIDE SEQUENCE [LARGE SCALE GENOMIC DNA]</scope>
    <source>
        <strain evidence="2 3">LaAM-08-1</strain>
    </source>
</reference>
<organism evidence="2 3">
    <name type="scientific">Laccaria amethystina LaAM-08-1</name>
    <dbReference type="NCBI Taxonomy" id="1095629"/>
    <lineage>
        <taxon>Eukaryota</taxon>
        <taxon>Fungi</taxon>
        <taxon>Dikarya</taxon>
        <taxon>Basidiomycota</taxon>
        <taxon>Agaricomycotina</taxon>
        <taxon>Agaricomycetes</taxon>
        <taxon>Agaricomycetidae</taxon>
        <taxon>Agaricales</taxon>
        <taxon>Agaricineae</taxon>
        <taxon>Hydnangiaceae</taxon>
        <taxon>Laccaria</taxon>
    </lineage>
</organism>
<gene>
    <name evidence="2" type="ORF">K443DRAFT_67101</name>
</gene>
<proteinExistence type="predicted"/>
<evidence type="ECO:0000313" key="2">
    <source>
        <dbReference type="EMBL" id="KIJ98176.1"/>
    </source>
</evidence>
<reference evidence="3" key="2">
    <citation type="submission" date="2015-01" db="EMBL/GenBank/DDBJ databases">
        <title>Evolutionary Origins and Diversification of the Mycorrhizal Mutualists.</title>
        <authorList>
            <consortium name="DOE Joint Genome Institute"/>
            <consortium name="Mycorrhizal Genomics Consortium"/>
            <person name="Kohler A."/>
            <person name="Kuo A."/>
            <person name="Nagy L.G."/>
            <person name="Floudas D."/>
            <person name="Copeland A."/>
            <person name="Barry K.W."/>
            <person name="Cichocki N."/>
            <person name="Veneault-Fourrey C."/>
            <person name="LaButti K."/>
            <person name="Lindquist E.A."/>
            <person name="Lipzen A."/>
            <person name="Lundell T."/>
            <person name="Morin E."/>
            <person name="Murat C."/>
            <person name="Riley R."/>
            <person name="Ohm R."/>
            <person name="Sun H."/>
            <person name="Tunlid A."/>
            <person name="Henrissat B."/>
            <person name="Grigoriev I.V."/>
            <person name="Hibbett D.S."/>
            <person name="Martin F."/>
        </authorList>
    </citation>
    <scope>NUCLEOTIDE SEQUENCE [LARGE SCALE GENOMIC DNA]</scope>
    <source>
        <strain evidence="3">LaAM-08-1</strain>
    </source>
</reference>
<dbReference type="Proteomes" id="UP000054477">
    <property type="component" value="Unassembled WGS sequence"/>
</dbReference>
<dbReference type="HOGENOM" id="CLU_2177007_0_0_1"/>
<evidence type="ECO:0000313" key="3">
    <source>
        <dbReference type="Proteomes" id="UP000054477"/>
    </source>
</evidence>
<dbReference type="EMBL" id="KN838675">
    <property type="protein sequence ID" value="KIJ98176.1"/>
    <property type="molecule type" value="Genomic_DNA"/>
</dbReference>
<protein>
    <submittedName>
        <fullName evidence="2">Uncharacterized protein</fullName>
    </submittedName>
</protein>
<dbReference type="AlphaFoldDB" id="A0A0C9XKR1"/>
<feature type="compositionally biased region" description="Polar residues" evidence="1">
    <location>
        <begin position="1"/>
        <end position="12"/>
    </location>
</feature>
<feature type="compositionally biased region" description="Polar residues" evidence="1">
    <location>
        <begin position="89"/>
        <end position="99"/>
    </location>
</feature>
<keyword evidence="3" id="KW-1185">Reference proteome</keyword>